<proteinExistence type="predicted"/>
<evidence type="ECO:0000313" key="3">
    <source>
        <dbReference type="EMBL" id="SEG80669.1"/>
    </source>
</evidence>
<dbReference type="PROSITE" id="PS51257">
    <property type="entry name" value="PROKAR_LIPOPROTEIN"/>
    <property type="match status" value="1"/>
</dbReference>
<evidence type="ECO:0000256" key="1">
    <source>
        <dbReference type="SAM" id="MobiDB-lite"/>
    </source>
</evidence>
<dbReference type="Proteomes" id="UP000236723">
    <property type="component" value="Unassembled WGS sequence"/>
</dbReference>
<keyword evidence="2" id="KW-0732">Signal</keyword>
<protein>
    <submittedName>
        <fullName evidence="3">Uncharacterized protein</fullName>
    </submittedName>
</protein>
<reference evidence="4" key="1">
    <citation type="submission" date="2016-10" db="EMBL/GenBank/DDBJ databases">
        <authorList>
            <person name="Varghese N."/>
            <person name="Submissions S."/>
        </authorList>
    </citation>
    <scope>NUCLEOTIDE SEQUENCE [LARGE SCALE GENOMIC DNA]</scope>
    <source>
        <strain evidence="4">DSM 43163</strain>
    </source>
</reference>
<accession>A0A1H6D5L7</accession>
<feature type="chain" id="PRO_5009295550" evidence="2">
    <location>
        <begin position="23"/>
        <end position="188"/>
    </location>
</feature>
<dbReference type="RefSeq" id="WP_103941131.1">
    <property type="nucleotide sequence ID" value="NZ_FNVO01000013.1"/>
</dbReference>
<feature type="signal peptide" evidence="2">
    <location>
        <begin position="1"/>
        <end position="22"/>
    </location>
</feature>
<dbReference type="OrthoDB" id="3215293at2"/>
<sequence>MDSKARSVAAALALAVLPVAAAACGTSTSGGPGQSPGSRSSSHSPLPDQSALASAAARIDAHLRRSFPDHYAGVEIDPSRSVVIVYRRPSSALDADLRARFGDVPTRLHDAPHSARELDRLAARLRDDTGYWRERGVSITSLAVRPDGTAVVVGTDDVAKATRELPRRYGRAPLKIIHATPQLPTSPP</sequence>
<feature type="region of interest" description="Disordered" evidence="1">
    <location>
        <begin position="25"/>
        <end position="51"/>
    </location>
</feature>
<evidence type="ECO:0000256" key="2">
    <source>
        <dbReference type="SAM" id="SignalP"/>
    </source>
</evidence>
<dbReference type="AlphaFoldDB" id="A0A1H6D5L7"/>
<evidence type="ECO:0000313" key="4">
    <source>
        <dbReference type="Proteomes" id="UP000236723"/>
    </source>
</evidence>
<gene>
    <name evidence="3" type="ORF">SAMN04489712_113127</name>
</gene>
<organism evidence="3 4">
    <name type="scientific">Thermomonospora echinospora</name>
    <dbReference type="NCBI Taxonomy" id="1992"/>
    <lineage>
        <taxon>Bacteria</taxon>
        <taxon>Bacillati</taxon>
        <taxon>Actinomycetota</taxon>
        <taxon>Actinomycetes</taxon>
        <taxon>Streptosporangiales</taxon>
        <taxon>Thermomonosporaceae</taxon>
        <taxon>Thermomonospora</taxon>
    </lineage>
</organism>
<name>A0A1H6D5L7_9ACTN</name>
<feature type="compositionally biased region" description="Low complexity" evidence="1">
    <location>
        <begin position="35"/>
        <end position="51"/>
    </location>
</feature>
<keyword evidence="4" id="KW-1185">Reference proteome</keyword>
<dbReference type="EMBL" id="FNVO01000013">
    <property type="protein sequence ID" value="SEG80669.1"/>
    <property type="molecule type" value="Genomic_DNA"/>
</dbReference>